<gene>
    <name evidence="2" type="ORF">F5890DRAFT_1544542</name>
</gene>
<feature type="transmembrane region" description="Helical" evidence="1">
    <location>
        <begin position="36"/>
        <end position="59"/>
    </location>
</feature>
<keyword evidence="1" id="KW-0812">Transmembrane</keyword>
<comment type="caution">
    <text evidence="2">The sequence shown here is derived from an EMBL/GenBank/DDBJ whole genome shotgun (WGS) entry which is preliminary data.</text>
</comment>
<keyword evidence="1" id="KW-0472">Membrane</keyword>
<dbReference type="AlphaFoldDB" id="A0AA38PQG5"/>
<evidence type="ECO:0000256" key="1">
    <source>
        <dbReference type="SAM" id="Phobius"/>
    </source>
</evidence>
<feature type="transmembrane region" description="Helical" evidence="1">
    <location>
        <begin position="94"/>
        <end position="115"/>
    </location>
</feature>
<feature type="transmembrane region" description="Helical" evidence="1">
    <location>
        <begin position="12"/>
        <end position="29"/>
    </location>
</feature>
<reference evidence="2" key="1">
    <citation type="submission" date="2022-08" db="EMBL/GenBank/DDBJ databases">
        <authorList>
            <consortium name="DOE Joint Genome Institute"/>
            <person name="Min B."/>
            <person name="Riley R."/>
            <person name="Sierra-Patev S."/>
            <person name="Naranjo-Ortiz M."/>
            <person name="Looney B."/>
            <person name="Konkel Z."/>
            <person name="Slot J.C."/>
            <person name="Sakamoto Y."/>
            <person name="Steenwyk J.L."/>
            <person name="Rokas A."/>
            <person name="Carro J."/>
            <person name="Camarero S."/>
            <person name="Ferreira P."/>
            <person name="Molpeceres G."/>
            <person name="Ruiz-Duenas F.J."/>
            <person name="Serrano A."/>
            <person name="Henrissat B."/>
            <person name="Drula E."/>
            <person name="Hughes K.W."/>
            <person name="Mata J.L."/>
            <person name="Ishikawa N.K."/>
            <person name="Vargas-Isla R."/>
            <person name="Ushijima S."/>
            <person name="Smith C.A."/>
            <person name="Ahrendt S."/>
            <person name="Andreopoulos W."/>
            <person name="He G."/>
            <person name="Labutti K."/>
            <person name="Lipzen A."/>
            <person name="Ng V."/>
            <person name="Sandor L."/>
            <person name="Barry K."/>
            <person name="Martinez A.T."/>
            <person name="Xiao Y."/>
            <person name="Gibbons J.G."/>
            <person name="Terashima K."/>
            <person name="Hibbett D.S."/>
            <person name="Grigoriev I.V."/>
        </authorList>
    </citation>
    <scope>NUCLEOTIDE SEQUENCE</scope>
    <source>
        <strain evidence="2">TFB7829</strain>
    </source>
</reference>
<evidence type="ECO:0000313" key="2">
    <source>
        <dbReference type="EMBL" id="KAJ3979879.1"/>
    </source>
</evidence>
<keyword evidence="1" id="KW-1133">Transmembrane helix</keyword>
<dbReference type="EMBL" id="MU802256">
    <property type="protein sequence ID" value="KAJ3979879.1"/>
    <property type="molecule type" value="Genomic_DNA"/>
</dbReference>
<accession>A0AA38PQG5</accession>
<name>A0AA38PQG5_9AGAR</name>
<proteinExistence type="predicted"/>
<dbReference type="Proteomes" id="UP001163850">
    <property type="component" value="Unassembled WGS sequence"/>
</dbReference>
<evidence type="ECO:0000313" key="3">
    <source>
        <dbReference type="Proteomes" id="UP001163850"/>
    </source>
</evidence>
<protein>
    <submittedName>
        <fullName evidence="2">Uncharacterized protein</fullName>
    </submittedName>
</protein>
<sequence>MAASVHTLFETMSLGHSSLLLMMIVLYSCDNGSSIYALVIAITLLSSLFATSPLLSSLLNTSLSYSSLPSLTSRCTTDMFACSFDHLFNMFYPLFHFSYCLLHPLLFCCLFHSYCHFLSTRLTYEIAN</sequence>
<organism evidence="2 3">
    <name type="scientific">Lentinula detonsa</name>
    <dbReference type="NCBI Taxonomy" id="2804962"/>
    <lineage>
        <taxon>Eukaryota</taxon>
        <taxon>Fungi</taxon>
        <taxon>Dikarya</taxon>
        <taxon>Basidiomycota</taxon>
        <taxon>Agaricomycotina</taxon>
        <taxon>Agaricomycetes</taxon>
        <taxon>Agaricomycetidae</taxon>
        <taxon>Agaricales</taxon>
        <taxon>Marasmiineae</taxon>
        <taxon>Omphalotaceae</taxon>
        <taxon>Lentinula</taxon>
    </lineage>
</organism>